<accession>A0ACB7NW97</accession>
<dbReference type="EMBL" id="JAGIZQ010000006">
    <property type="protein sequence ID" value="KAH6622527.1"/>
    <property type="molecule type" value="Genomic_DNA"/>
</dbReference>
<reference evidence="1 2" key="1">
    <citation type="journal article" date="2021" name="Nat. Commun.">
        <title>Genetic determinants of endophytism in the Arabidopsis root mycobiome.</title>
        <authorList>
            <person name="Mesny F."/>
            <person name="Miyauchi S."/>
            <person name="Thiergart T."/>
            <person name="Pickel B."/>
            <person name="Atanasova L."/>
            <person name="Karlsson M."/>
            <person name="Huettel B."/>
            <person name="Barry K.W."/>
            <person name="Haridas S."/>
            <person name="Chen C."/>
            <person name="Bauer D."/>
            <person name="Andreopoulos W."/>
            <person name="Pangilinan J."/>
            <person name="LaButti K."/>
            <person name="Riley R."/>
            <person name="Lipzen A."/>
            <person name="Clum A."/>
            <person name="Drula E."/>
            <person name="Henrissat B."/>
            <person name="Kohler A."/>
            <person name="Grigoriev I.V."/>
            <person name="Martin F.M."/>
            <person name="Hacquard S."/>
        </authorList>
    </citation>
    <scope>NUCLEOTIDE SEQUENCE [LARGE SCALE GENOMIC DNA]</scope>
    <source>
        <strain evidence="1 2">MPI-SDFR-AT-0079</strain>
    </source>
</reference>
<keyword evidence="2" id="KW-1185">Reference proteome</keyword>
<evidence type="ECO:0000313" key="1">
    <source>
        <dbReference type="EMBL" id="KAH6622527.1"/>
    </source>
</evidence>
<name>A0ACB7NW97_9PEZI</name>
<proteinExistence type="predicted"/>
<dbReference type="Proteomes" id="UP000724584">
    <property type="component" value="Unassembled WGS sequence"/>
</dbReference>
<evidence type="ECO:0000313" key="2">
    <source>
        <dbReference type="Proteomes" id="UP000724584"/>
    </source>
</evidence>
<comment type="caution">
    <text evidence="1">The sequence shown here is derived from an EMBL/GenBank/DDBJ whole genome shotgun (WGS) entry which is preliminary data.</text>
</comment>
<sequence>MERNGRAMISAYSFEVESETGMVVVALHHKSLTFAYLQADIAILIFITIIIRGYPQPRTAPQSSSNTSQQTLAEARSSSMIGITNNYRLVPSKIESLSLNVGLLCLHIFRLLFPLSSNGQDQCKQAVPQEPPTTFKRTPPVRLAEVAPGPRRPQHEPRVEKLQFTFPIALAKKQSHVIAFLADLGEANLSHKYV</sequence>
<protein>
    <submittedName>
        <fullName evidence="1">Uncharacterized protein</fullName>
    </submittedName>
</protein>
<organism evidence="1 2">
    <name type="scientific">Chaetomium tenue</name>
    <dbReference type="NCBI Taxonomy" id="1854479"/>
    <lineage>
        <taxon>Eukaryota</taxon>
        <taxon>Fungi</taxon>
        <taxon>Dikarya</taxon>
        <taxon>Ascomycota</taxon>
        <taxon>Pezizomycotina</taxon>
        <taxon>Sordariomycetes</taxon>
        <taxon>Sordariomycetidae</taxon>
        <taxon>Sordariales</taxon>
        <taxon>Chaetomiaceae</taxon>
        <taxon>Chaetomium</taxon>
    </lineage>
</organism>
<gene>
    <name evidence="1" type="ORF">F5144DRAFT_332709</name>
</gene>